<dbReference type="EMBL" id="JAXAVX010000002">
    <property type="protein sequence ID" value="MDX8151420.1"/>
    <property type="molecule type" value="Genomic_DNA"/>
</dbReference>
<feature type="transmembrane region" description="Helical" evidence="5">
    <location>
        <begin position="290"/>
        <end position="311"/>
    </location>
</feature>
<organism evidence="6 7">
    <name type="scientific">Patulibacter brassicae</name>
    <dbReference type="NCBI Taxonomy" id="1705717"/>
    <lineage>
        <taxon>Bacteria</taxon>
        <taxon>Bacillati</taxon>
        <taxon>Actinomycetota</taxon>
        <taxon>Thermoleophilia</taxon>
        <taxon>Solirubrobacterales</taxon>
        <taxon>Patulibacteraceae</taxon>
        <taxon>Patulibacter</taxon>
    </lineage>
</organism>
<evidence type="ECO:0000256" key="2">
    <source>
        <dbReference type="ARBA" id="ARBA00022692"/>
    </source>
</evidence>
<evidence type="ECO:0000256" key="4">
    <source>
        <dbReference type="ARBA" id="ARBA00023136"/>
    </source>
</evidence>
<feature type="transmembrane region" description="Helical" evidence="5">
    <location>
        <begin position="178"/>
        <end position="198"/>
    </location>
</feature>
<name>A0ABU4VHX5_9ACTN</name>
<comment type="caution">
    <text evidence="6">The sequence shown here is derived from an EMBL/GenBank/DDBJ whole genome shotgun (WGS) entry which is preliminary data.</text>
</comment>
<accession>A0ABU4VHX5</accession>
<sequence>MLPDRTTLRRAAAAIAATLLLSLLFIGSYVGALHDPRPTDVPVAVAAQVPDEVAAALGRGGAIEVRRVADAEQARRAIDRRDAYGALVAGRRGLELVTAPAASVAVAQLLRAELPPQLRQAGATVRTTEVHALPTGDPRGLVSFYLAIGLVLAGYLGAALLGLALGTELGLRQTGRRLLAIGVLAVLGGLLGTAVASAIGGGGAFGLCALAGALTVAAVGAATVAFQRLLGFVGTGVSILLFVILGNPAAGGAAPPELLPEPWRAVGQLLPNGAATTAIHDARYFPDASLAGPLLVLVAWTAVAVAVALLLGRRGRALSPEQEQAAAAAAAGV</sequence>
<proteinExistence type="predicted"/>
<feature type="transmembrane region" description="Helical" evidence="5">
    <location>
        <begin position="204"/>
        <end position="222"/>
    </location>
</feature>
<protein>
    <recommendedName>
        <fullName evidence="8">ABC transporter permease</fullName>
    </recommendedName>
</protein>
<gene>
    <name evidence="6" type="ORF">SK069_07445</name>
</gene>
<keyword evidence="7" id="KW-1185">Reference proteome</keyword>
<feature type="transmembrane region" description="Helical" evidence="5">
    <location>
        <begin position="12"/>
        <end position="32"/>
    </location>
</feature>
<dbReference type="Proteomes" id="UP001277761">
    <property type="component" value="Unassembled WGS sequence"/>
</dbReference>
<dbReference type="PANTHER" id="PTHR43077">
    <property type="entry name" value="TRANSPORT PERMEASE YVFS-RELATED"/>
    <property type="match status" value="1"/>
</dbReference>
<evidence type="ECO:0000256" key="3">
    <source>
        <dbReference type="ARBA" id="ARBA00022989"/>
    </source>
</evidence>
<dbReference type="PANTHER" id="PTHR43077:SF10">
    <property type="entry name" value="TRANSPORT PERMEASE PROTEIN"/>
    <property type="match status" value="1"/>
</dbReference>
<evidence type="ECO:0000256" key="5">
    <source>
        <dbReference type="SAM" id="Phobius"/>
    </source>
</evidence>
<reference evidence="6 7" key="1">
    <citation type="submission" date="2023-11" db="EMBL/GenBank/DDBJ databases">
        <authorList>
            <person name="Xu M."/>
            <person name="Jiang T."/>
        </authorList>
    </citation>
    <scope>NUCLEOTIDE SEQUENCE [LARGE SCALE GENOMIC DNA]</scope>
    <source>
        <strain evidence="6 7">SD</strain>
    </source>
</reference>
<evidence type="ECO:0000256" key="1">
    <source>
        <dbReference type="ARBA" id="ARBA00004141"/>
    </source>
</evidence>
<keyword evidence="3 5" id="KW-1133">Transmembrane helix</keyword>
<keyword evidence="4 5" id="KW-0472">Membrane</keyword>
<dbReference type="InterPro" id="IPR051328">
    <property type="entry name" value="T7SS_ABC-Transporter"/>
</dbReference>
<feature type="transmembrane region" description="Helical" evidence="5">
    <location>
        <begin position="229"/>
        <end position="250"/>
    </location>
</feature>
<feature type="transmembrane region" description="Helical" evidence="5">
    <location>
        <begin position="144"/>
        <end position="166"/>
    </location>
</feature>
<evidence type="ECO:0000313" key="6">
    <source>
        <dbReference type="EMBL" id="MDX8151420.1"/>
    </source>
</evidence>
<dbReference type="RefSeq" id="WP_319953570.1">
    <property type="nucleotide sequence ID" value="NZ_JAXAVX010000002.1"/>
</dbReference>
<keyword evidence="2 5" id="KW-0812">Transmembrane</keyword>
<evidence type="ECO:0000313" key="7">
    <source>
        <dbReference type="Proteomes" id="UP001277761"/>
    </source>
</evidence>
<evidence type="ECO:0008006" key="8">
    <source>
        <dbReference type="Google" id="ProtNLM"/>
    </source>
</evidence>
<comment type="subcellular location">
    <subcellularLocation>
        <location evidence="1">Membrane</location>
        <topology evidence="1">Multi-pass membrane protein</topology>
    </subcellularLocation>
</comment>